<dbReference type="EMBL" id="JACVVK020000047">
    <property type="protein sequence ID" value="KAK7498934.1"/>
    <property type="molecule type" value="Genomic_DNA"/>
</dbReference>
<reference evidence="2 3" key="1">
    <citation type="journal article" date="2023" name="Sci. Data">
        <title>Genome assembly of the Korean intertidal mud-creeper Batillaria attramentaria.</title>
        <authorList>
            <person name="Patra A.K."/>
            <person name="Ho P.T."/>
            <person name="Jun S."/>
            <person name="Lee S.J."/>
            <person name="Kim Y."/>
            <person name="Won Y.J."/>
        </authorList>
    </citation>
    <scope>NUCLEOTIDE SEQUENCE [LARGE SCALE GENOMIC DNA]</scope>
    <source>
        <strain evidence="2">Wonlab-2016</strain>
    </source>
</reference>
<evidence type="ECO:0000256" key="1">
    <source>
        <dbReference type="SAM" id="MobiDB-lite"/>
    </source>
</evidence>
<keyword evidence="3" id="KW-1185">Reference proteome</keyword>
<evidence type="ECO:0000313" key="3">
    <source>
        <dbReference type="Proteomes" id="UP001519460"/>
    </source>
</evidence>
<feature type="non-terminal residue" evidence="2">
    <location>
        <position position="1"/>
    </location>
</feature>
<protein>
    <submittedName>
        <fullName evidence="2">Uncharacterized protein</fullName>
    </submittedName>
</protein>
<name>A0ABD0LHH9_9CAEN</name>
<feature type="region of interest" description="Disordered" evidence="1">
    <location>
        <begin position="1"/>
        <end position="42"/>
    </location>
</feature>
<sequence length="161" mass="17362">TCTASRRVRPRMGEPDSAGSHRQNRTGPELFSPRRYNNNSQGEEYRNYMHPHFGSGLSSMGESDTGARALTWGGETSGFVYDGQQHGLDDLGVDDAEVFVVSSRFCPSVCLGELERVVCGSEGGPGSAVAVVMASSLPSVLKDVAAFSPEQSVQNSFHCRW</sequence>
<evidence type="ECO:0000313" key="2">
    <source>
        <dbReference type="EMBL" id="KAK7498934.1"/>
    </source>
</evidence>
<organism evidence="2 3">
    <name type="scientific">Batillaria attramentaria</name>
    <dbReference type="NCBI Taxonomy" id="370345"/>
    <lineage>
        <taxon>Eukaryota</taxon>
        <taxon>Metazoa</taxon>
        <taxon>Spiralia</taxon>
        <taxon>Lophotrochozoa</taxon>
        <taxon>Mollusca</taxon>
        <taxon>Gastropoda</taxon>
        <taxon>Caenogastropoda</taxon>
        <taxon>Sorbeoconcha</taxon>
        <taxon>Cerithioidea</taxon>
        <taxon>Batillariidae</taxon>
        <taxon>Batillaria</taxon>
    </lineage>
</organism>
<feature type="compositionally biased region" description="Basic residues" evidence="1">
    <location>
        <begin position="1"/>
        <end position="10"/>
    </location>
</feature>
<gene>
    <name evidence="2" type="ORF">BaRGS_00009743</name>
</gene>
<dbReference type="Proteomes" id="UP001519460">
    <property type="component" value="Unassembled WGS sequence"/>
</dbReference>
<accession>A0ABD0LHH9</accession>
<proteinExistence type="predicted"/>
<dbReference type="AlphaFoldDB" id="A0ABD0LHH9"/>
<comment type="caution">
    <text evidence="2">The sequence shown here is derived from an EMBL/GenBank/DDBJ whole genome shotgun (WGS) entry which is preliminary data.</text>
</comment>